<evidence type="ECO:0000256" key="1">
    <source>
        <dbReference type="ARBA" id="ARBA00004651"/>
    </source>
</evidence>
<feature type="transmembrane region" description="Helical" evidence="8">
    <location>
        <begin position="256"/>
        <end position="276"/>
    </location>
</feature>
<dbReference type="GO" id="GO:0005886">
    <property type="term" value="C:plasma membrane"/>
    <property type="evidence" value="ECO:0007669"/>
    <property type="project" value="UniProtKB-SubCell"/>
</dbReference>
<dbReference type="PROSITE" id="PS50850">
    <property type="entry name" value="MFS"/>
    <property type="match status" value="1"/>
</dbReference>
<dbReference type="SUPFAM" id="SSF103473">
    <property type="entry name" value="MFS general substrate transporter"/>
    <property type="match status" value="1"/>
</dbReference>
<dbReference type="InterPro" id="IPR036259">
    <property type="entry name" value="MFS_trans_sf"/>
</dbReference>
<accession>A0A9W4DJV0</accession>
<dbReference type="InterPro" id="IPR020846">
    <property type="entry name" value="MFS_dom"/>
</dbReference>
<evidence type="ECO:0000256" key="2">
    <source>
        <dbReference type="ARBA" id="ARBA00022448"/>
    </source>
</evidence>
<dbReference type="RefSeq" id="WP_251484316.1">
    <property type="nucleotide sequence ID" value="NZ_CAJSLV010000002.1"/>
</dbReference>
<keyword evidence="6 8" id="KW-0472">Membrane</keyword>
<feature type="domain" description="Major facilitator superfamily (MFS) profile" evidence="9">
    <location>
        <begin position="23"/>
        <end position="404"/>
    </location>
</feature>
<evidence type="ECO:0000256" key="7">
    <source>
        <dbReference type="ARBA" id="ARBA00023251"/>
    </source>
</evidence>
<evidence type="ECO:0000256" key="6">
    <source>
        <dbReference type="ARBA" id="ARBA00023136"/>
    </source>
</evidence>
<feature type="transmembrane region" description="Helical" evidence="8">
    <location>
        <begin position="175"/>
        <end position="194"/>
    </location>
</feature>
<name>A0A9W4DJV0_9ACTN</name>
<dbReference type="EMBL" id="CAJSLV010000002">
    <property type="protein sequence ID" value="CAG6391036.1"/>
    <property type="molecule type" value="Genomic_DNA"/>
</dbReference>
<comment type="caution">
    <text evidence="10">The sequence shown here is derived from an EMBL/GenBank/DDBJ whole genome shotgun (WGS) entry which is preliminary data.</text>
</comment>
<evidence type="ECO:0000313" key="10">
    <source>
        <dbReference type="EMBL" id="CAG6391036.1"/>
    </source>
</evidence>
<evidence type="ECO:0000256" key="3">
    <source>
        <dbReference type="ARBA" id="ARBA00022475"/>
    </source>
</evidence>
<keyword evidence="7" id="KW-0046">Antibiotic resistance</keyword>
<keyword evidence="5 8" id="KW-1133">Transmembrane helix</keyword>
<feature type="transmembrane region" description="Helical" evidence="8">
    <location>
        <begin position="311"/>
        <end position="333"/>
    </location>
</feature>
<feature type="transmembrane region" description="Helical" evidence="8">
    <location>
        <begin position="288"/>
        <end position="305"/>
    </location>
</feature>
<protein>
    <submittedName>
        <fullName evidence="10">MFS family arabinose efflux permease</fullName>
    </submittedName>
</protein>
<dbReference type="Gene3D" id="1.20.1250.20">
    <property type="entry name" value="MFS general substrate transporter like domains"/>
    <property type="match status" value="1"/>
</dbReference>
<dbReference type="Proteomes" id="UP001152519">
    <property type="component" value="Unassembled WGS sequence"/>
</dbReference>
<proteinExistence type="predicted"/>
<keyword evidence="11" id="KW-1185">Reference proteome</keyword>
<feature type="transmembrane region" description="Helical" evidence="8">
    <location>
        <begin position="57"/>
        <end position="77"/>
    </location>
</feature>
<comment type="subcellular location">
    <subcellularLocation>
        <location evidence="1">Cell membrane</location>
        <topology evidence="1">Multi-pass membrane protein</topology>
    </subcellularLocation>
</comment>
<evidence type="ECO:0000256" key="8">
    <source>
        <dbReference type="SAM" id="Phobius"/>
    </source>
</evidence>
<evidence type="ECO:0000259" key="9">
    <source>
        <dbReference type="PROSITE" id="PS50850"/>
    </source>
</evidence>
<feature type="transmembrane region" description="Helical" evidence="8">
    <location>
        <begin position="381"/>
        <end position="400"/>
    </location>
</feature>
<keyword evidence="3" id="KW-1003">Cell membrane</keyword>
<dbReference type="GO" id="GO:0022857">
    <property type="term" value="F:transmembrane transporter activity"/>
    <property type="evidence" value="ECO:0007669"/>
    <property type="project" value="InterPro"/>
</dbReference>
<evidence type="ECO:0000256" key="5">
    <source>
        <dbReference type="ARBA" id="ARBA00022989"/>
    </source>
</evidence>
<keyword evidence="4 8" id="KW-0812">Transmembrane</keyword>
<dbReference type="PANTHER" id="PTHR42718:SF46">
    <property type="entry name" value="BLR6921 PROTEIN"/>
    <property type="match status" value="1"/>
</dbReference>
<dbReference type="GO" id="GO:0046677">
    <property type="term" value="P:response to antibiotic"/>
    <property type="evidence" value="ECO:0007669"/>
    <property type="project" value="UniProtKB-KW"/>
</dbReference>
<feature type="transmembrane region" description="Helical" evidence="8">
    <location>
        <begin position="151"/>
        <end position="169"/>
    </location>
</feature>
<dbReference type="PANTHER" id="PTHR42718">
    <property type="entry name" value="MAJOR FACILITATOR SUPERFAMILY MULTIDRUG TRANSPORTER MFSC"/>
    <property type="match status" value="1"/>
</dbReference>
<organism evidence="10 11">
    <name type="scientific">Actinacidiphila cocklensis</name>
    <dbReference type="NCBI Taxonomy" id="887465"/>
    <lineage>
        <taxon>Bacteria</taxon>
        <taxon>Bacillati</taxon>
        <taxon>Actinomycetota</taxon>
        <taxon>Actinomycetes</taxon>
        <taxon>Kitasatosporales</taxon>
        <taxon>Streptomycetaceae</taxon>
        <taxon>Actinacidiphila</taxon>
    </lineage>
</organism>
<reference evidence="10" key="1">
    <citation type="submission" date="2021-05" db="EMBL/GenBank/DDBJ databases">
        <authorList>
            <person name="Arsene-Ploetze F."/>
        </authorList>
    </citation>
    <scope>NUCLEOTIDE SEQUENCE</scope>
    <source>
        <strain evidence="10">DSM 42138</strain>
    </source>
</reference>
<feature type="transmembrane region" description="Helical" evidence="8">
    <location>
        <begin position="221"/>
        <end position="244"/>
    </location>
</feature>
<dbReference type="Pfam" id="PF07690">
    <property type="entry name" value="MFS_1"/>
    <property type="match status" value="1"/>
</dbReference>
<evidence type="ECO:0000256" key="4">
    <source>
        <dbReference type="ARBA" id="ARBA00022692"/>
    </source>
</evidence>
<feature type="transmembrane region" description="Helical" evidence="8">
    <location>
        <begin position="89"/>
        <end position="112"/>
    </location>
</feature>
<feature type="transmembrane region" description="Helical" evidence="8">
    <location>
        <begin position="22"/>
        <end position="45"/>
    </location>
</feature>
<sequence length="412" mass="41733">MTTLSGLRAGTDGAASGRAPRVLLLVLSASMLIDALEVSVVLPALPAVGRDLGLSLWGVQWVMSGFALGFAALLLLGPRLTARYGARRPYLWALLVFAAASVAGGTTGSAAVLIGTRVVKGGCAALTAPTGLTIISGVFPDGAPRRRAVTTYSLFGAAGFSAGILLSGALTSASWRWTLLFPAPVALVLLAVAARQIPPGGGARGPGPRPATFGSLLHNAALVRSAVGAACLNGTFLGLLLLTAFDLQDGRGWPPWAAALGLLPACLPLAVSAPFAGRLIARAGPPRLIAAGAAAAALAYADQLMPWRERTYPGVLPSLILVGTAFVLSFTALNMQATSAVSAAERPVAVPLYQTGVQAGAALTLVLTAALRTRFRGEWPAFALLTGMGAAGLLVALTGLRPAVPDDTEDPA</sequence>
<gene>
    <name evidence="10" type="ORF">SCOCK_100102</name>
</gene>
<keyword evidence="2" id="KW-0813">Transport</keyword>
<evidence type="ECO:0000313" key="11">
    <source>
        <dbReference type="Proteomes" id="UP001152519"/>
    </source>
</evidence>
<dbReference type="InterPro" id="IPR011701">
    <property type="entry name" value="MFS"/>
</dbReference>
<dbReference type="AlphaFoldDB" id="A0A9W4DJV0"/>